<dbReference type="EMBL" id="AP024085">
    <property type="protein sequence ID" value="BCL57435.1"/>
    <property type="molecule type" value="Genomic_DNA"/>
</dbReference>
<sequence length="99" mass="11563">MNKYQEALKIMCSDCNQVRYCICNGFNENCNSYAPLKELVEKAIPAKPIHEEVQSKINELYGHEFWFCSKCKKLVMAKDDYCVNCGQAIDWRVEDENNK</sequence>
<evidence type="ECO:0000313" key="1">
    <source>
        <dbReference type="EMBL" id="BCL57435.1"/>
    </source>
</evidence>
<accession>A0A7I8E4E2</accession>
<organism evidence="1 2">
    <name type="scientific">Faecalibacillus intestinalis</name>
    <dbReference type="NCBI Taxonomy" id="1982626"/>
    <lineage>
        <taxon>Bacteria</taxon>
        <taxon>Bacillati</taxon>
        <taxon>Bacillota</taxon>
        <taxon>Erysipelotrichia</taxon>
        <taxon>Erysipelotrichales</taxon>
        <taxon>Coprobacillaceae</taxon>
        <taxon>Faecalibacillus</taxon>
    </lineage>
</organism>
<name>A0A7I8E4E2_9FIRM</name>
<gene>
    <name evidence="1" type="ORF">Fi14EGH31_11470</name>
</gene>
<dbReference type="Proteomes" id="UP000593842">
    <property type="component" value="Chromosome"/>
</dbReference>
<dbReference type="KEGG" id="fit:Fi14EGH31_11470"/>
<evidence type="ECO:0000313" key="2">
    <source>
        <dbReference type="Proteomes" id="UP000593842"/>
    </source>
</evidence>
<protein>
    <submittedName>
        <fullName evidence="1">Uncharacterized protein</fullName>
    </submittedName>
</protein>
<dbReference type="AlphaFoldDB" id="A0A7I8E4E2"/>
<reference evidence="2" key="1">
    <citation type="submission" date="2020-09" db="EMBL/GenBank/DDBJ databases">
        <title>Complete genome sequencing of Faecalibacillus intestinalis strain 14EGH31.</title>
        <authorList>
            <person name="Sakamoto M."/>
            <person name="Murakami T."/>
            <person name="Mori H."/>
        </authorList>
    </citation>
    <scope>NUCLEOTIDE SEQUENCE [LARGE SCALE GENOMIC DNA]</scope>
    <source>
        <strain evidence="2">14EGH31</strain>
    </source>
</reference>
<proteinExistence type="predicted"/>
<dbReference type="RefSeq" id="WP_117813440.1">
    <property type="nucleotide sequence ID" value="NZ_AP024085.1"/>
</dbReference>
<dbReference type="GeneID" id="70579581"/>